<keyword evidence="8" id="KW-1185">Reference proteome</keyword>
<evidence type="ECO:0000256" key="2">
    <source>
        <dbReference type="ARBA" id="ARBA00013855"/>
    </source>
</evidence>
<evidence type="ECO:0000313" key="8">
    <source>
        <dbReference type="Proteomes" id="UP000199608"/>
    </source>
</evidence>
<dbReference type="AlphaFoldDB" id="A0A1H2G5S4"/>
<proteinExistence type="inferred from homology"/>
<dbReference type="PANTHER" id="PTHR34138">
    <property type="entry name" value="CELL SHAPE-DETERMINING PROTEIN MREC"/>
    <property type="match status" value="1"/>
</dbReference>
<dbReference type="Gene3D" id="2.40.10.350">
    <property type="entry name" value="Rod shape-determining protein MreC, domain 2"/>
    <property type="match status" value="1"/>
</dbReference>
<evidence type="ECO:0000256" key="1">
    <source>
        <dbReference type="ARBA" id="ARBA00009369"/>
    </source>
</evidence>
<evidence type="ECO:0000256" key="3">
    <source>
        <dbReference type="ARBA" id="ARBA00022960"/>
    </source>
</evidence>
<dbReference type="InterPro" id="IPR042175">
    <property type="entry name" value="Cell/Rod_MreC_2"/>
</dbReference>
<dbReference type="Gene3D" id="2.40.10.340">
    <property type="entry name" value="Rod shape-determining protein MreC, domain 1"/>
    <property type="match status" value="1"/>
</dbReference>
<comment type="function">
    <text evidence="5">Involved in formation and maintenance of cell shape.</text>
</comment>
<dbReference type="Proteomes" id="UP000199608">
    <property type="component" value="Unassembled WGS sequence"/>
</dbReference>
<dbReference type="EMBL" id="FNLL01000005">
    <property type="protein sequence ID" value="SDU14899.1"/>
    <property type="molecule type" value="Genomic_DNA"/>
</dbReference>
<dbReference type="Pfam" id="PF04085">
    <property type="entry name" value="MreC"/>
    <property type="match status" value="1"/>
</dbReference>
<evidence type="ECO:0000256" key="5">
    <source>
        <dbReference type="PIRNR" id="PIRNR038471"/>
    </source>
</evidence>
<dbReference type="InterPro" id="IPR007221">
    <property type="entry name" value="MreC"/>
</dbReference>
<dbReference type="InterPro" id="IPR042177">
    <property type="entry name" value="Cell/Rod_1"/>
</dbReference>
<sequence>MFSHKQFVFLGVALFIAMNFTVITMGSTESLPAHGLERLFISITSPIQQGVTKTIHFTRNIWNTYFMTVLAVQENVELKKQLEKTIEIKNQCKELKLENIRLKKFVDFTGLVPDTYVAAQVIARDPSPWFKTIMIDKGEKDGLVKGSPVLVSEGIVGQTIKVAHNYSRVLLITDRNSAVDALVQNSRVRGIVKGNNTVKCSFVYALRKDEVKEGEMIISSGLDQVFPKGLKIGSVLKVTKVHSQLFQDIIIETSVDFDKIEEVLVLKNIR</sequence>
<organism evidence="7 8">
    <name type="scientific">Desulfobacula phenolica</name>
    <dbReference type="NCBI Taxonomy" id="90732"/>
    <lineage>
        <taxon>Bacteria</taxon>
        <taxon>Pseudomonadati</taxon>
        <taxon>Thermodesulfobacteriota</taxon>
        <taxon>Desulfobacteria</taxon>
        <taxon>Desulfobacterales</taxon>
        <taxon>Desulfobacteraceae</taxon>
        <taxon>Desulfobacula</taxon>
    </lineage>
</organism>
<protein>
    <recommendedName>
        <fullName evidence="2 5">Cell shape-determining protein MreC</fullName>
    </recommendedName>
    <alternativeName>
        <fullName evidence="4 5">Cell shape protein MreC</fullName>
    </alternativeName>
</protein>
<evidence type="ECO:0000259" key="6">
    <source>
        <dbReference type="Pfam" id="PF04085"/>
    </source>
</evidence>
<name>A0A1H2G5S4_9BACT</name>
<comment type="similarity">
    <text evidence="1 5">Belongs to the MreC family.</text>
</comment>
<feature type="domain" description="Rod shape-determining protein MreC beta-barrel core" evidence="6">
    <location>
        <begin position="121"/>
        <end position="267"/>
    </location>
</feature>
<dbReference type="RefSeq" id="WP_092233065.1">
    <property type="nucleotide sequence ID" value="NZ_FNLL01000005.1"/>
</dbReference>
<evidence type="ECO:0000256" key="4">
    <source>
        <dbReference type="ARBA" id="ARBA00032089"/>
    </source>
</evidence>
<dbReference type="PIRSF" id="PIRSF038471">
    <property type="entry name" value="MreC"/>
    <property type="match status" value="1"/>
</dbReference>
<dbReference type="PANTHER" id="PTHR34138:SF1">
    <property type="entry name" value="CELL SHAPE-DETERMINING PROTEIN MREC"/>
    <property type="match status" value="1"/>
</dbReference>
<evidence type="ECO:0000313" key="7">
    <source>
        <dbReference type="EMBL" id="SDU14899.1"/>
    </source>
</evidence>
<dbReference type="NCBIfam" id="TIGR00219">
    <property type="entry name" value="mreC"/>
    <property type="match status" value="1"/>
</dbReference>
<dbReference type="GO" id="GO:0005886">
    <property type="term" value="C:plasma membrane"/>
    <property type="evidence" value="ECO:0007669"/>
    <property type="project" value="TreeGrafter"/>
</dbReference>
<dbReference type="GO" id="GO:0008360">
    <property type="term" value="P:regulation of cell shape"/>
    <property type="evidence" value="ECO:0007669"/>
    <property type="project" value="UniProtKB-KW"/>
</dbReference>
<dbReference type="InterPro" id="IPR055342">
    <property type="entry name" value="MreC_beta-barrel_core"/>
</dbReference>
<gene>
    <name evidence="7" type="ORF">SAMN04487931_10517</name>
</gene>
<accession>A0A1H2G5S4</accession>
<reference evidence="8" key="1">
    <citation type="submission" date="2016-10" db="EMBL/GenBank/DDBJ databases">
        <authorList>
            <person name="Varghese N."/>
            <person name="Submissions S."/>
        </authorList>
    </citation>
    <scope>NUCLEOTIDE SEQUENCE [LARGE SCALE GENOMIC DNA]</scope>
    <source>
        <strain evidence="8">DSM 3384</strain>
    </source>
</reference>
<keyword evidence="3 5" id="KW-0133">Cell shape</keyword>